<keyword evidence="1" id="KW-0004">4Fe-4S</keyword>
<protein>
    <submittedName>
        <fullName evidence="9">2Fe-2S iron-sulfur cluster binding domain-containing protein</fullName>
    </submittedName>
</protein>
<feature type="domain" description="2Fe-2S ferredoxin-type" evidence="6">
    <location>
        <begin position="1"/>
        <end position="77"/>
    </location>
</feature>
<dbReference type="SMART" id="SM00902">
    <property type="entry name" value="Fe_hyd_SSU"/>
    <property type="match status" value="1"/>
</dbReference>
<dbReference type="Pfam" id="PF12838">
    <property type="entry name" value="Fer4_7"/>
    <property type="match status" value="1"/>
</dbReference>
<evidence type="ECO:0000256" key="4">
    <source>
        <dbReference type="ARBA" id="ARBA00023004"/>
    </source>
</evidence>
<dbReference type="InterPro" id="IPR017896">
    <property type="entry name" value="4Fe4S_Fe-S-bd"/>
</dbReference>
<dbReference type="SMART" id="SM00929">
    <property type="entry name" value="NADH-G_4Fe-4S_3"/>
    <property type="match status" value="1"/>
</dbReference>
<dbReference type="NCBIfam" id="NF040763">
    <property type="entry name" value="FeFe_hydrog_A6"/>
    <property type="match status" value="1"/>
</dbReference>
<dbReference type="InterPro" id="IPR036991">
    <property type="entry name" value="Fe_hydrogenase_ssu_sf"/>
</dbReference>
<dbReference type="SUPFAM" id="SSF54292">
    <property type="entry name" value="2Fe-2S ferredoxin-like"/>
    <property type="match status" value="1"/>
</dbReference>
<dbReference type="InterPro" id="IPR036010">
    <property type="entry name" value="2Fe-2S_ferredoxin-like_sf"/>
</dbReference>
<dbReference type="CDD" id="cd00207">
    <property type="entry name" value="fer2"/>
    <property type="match status" value="1"/>
</dbReference>
<dbReference type="Proteomes" id="UP000324143">
    <property type="component" value="Unassembled WGS sequence"/>
</dbReference>
<dbReference type="SUPFAM" id="SSF53920">
    <property type="entry name" value="Fe-only hydrogenase"/>
    <property type="match status" value="1"/>
</dbReference>
<keyword evidence="4" id="KW-0408">Iron</keyword>
<feature type="domain" description="4Fe-4S His(Cys)3-ligated-type" evidence="8">
    <location>
        <begin position="77"/>
        <end position="116"/>
    </location>
</feature>
<proteinExistence type="predicted"/>
<dbReference type="GO" id="GO:0005506">
    <property type="term" value="F:iron ion binding"/>
    <property type="evidence" value="ECO:0007669"/>
    <property type="project" value="InterPro"/>
</dbReference>
<dbReference type="InterPro" id="IPR050340">
    <property type="entry name" value="Cytosolic_Fe-S_CAF"/>
</dbReference>
<sequence length="592" mass="66164">MISLTIDGIKVEVEEGAKILDAAEKVNAHIPTLCMHEDLERSGNCGVCIVEIKGKGTERACVTPAEEGMEIITKSNELKKARKTVVELILSNHPNDCLQCIRNQNCELQELAEKMNIREYKYPQIYGSHLREDNSSPSIYLDPSYCIKCGRCVQVCQDVQHVYALEVNDRGFDVFYGPTMGRDLEDSECVKCGQCSAHCPVAAIHERVDSDKVWEALNDPQKIVVAQEAPAVRVALGEEFGLQPGENIKGKMYAALRRLGFDYVFDTNFGADLTIMEEAAEFAKILQKDPSELPLITTCCPSWVDYLEKFFSPLIPHFSSAKSPHQMVGSMVKTYWAEKMGIDKENVFLVSVMPCTAKKYEIERMEHMYSSGHKDVDVTITTREFARMLKEAGIDPTELDDEKPDSPMGEYSGAGTIFGASGGVMEAALRTGYYYVTGEELPDPNIDFVRGIEGVKEGEIEIDGKKIKIAVASGLSNVEKVLQKVYLAKQNGEESPYHFIEVMACRGGCVGGGGQPYGSTNKVREERAKGLYTEDEELKVRESHNNPYIKKLYDEFLGEPLGEKAETLLHTGYKNRKGYNDMLSEEWIKNEY</sequence>
<comment type="caution">
    <text evidence="9">The sequence shown here is derived from an EMBL/GenBank/DDBJ whole genome shotgun (WGS) entry which is preliminary data.</text>
</comment>
<dbReference type="FunFam" id="3.30.70.20:FF:000035">
    <property type="entry name" value="Iron hydrogenase 1"/>
    <property type="match status" value="1"/>
</dbReference>
<evidence type="ECO:0000256" key="3">
    <source>
        <dbReference type="ARBA" id="ARBA00022737"/>
    </source>
</evidence>
<dbReference type="InterPro" id="IPR013352">
    <property type="entry name" value="Fe_hydrogenase_subset"/>
</dbReference>
<feature type="domain" description="4Fe-4S ferredoxin-type" evidence="7">
    <location>
        <begin position="137"/>
        <end position="168"/>
    </location>
</feature>
<dbReference type="Gene3D" id="3.40.950.10">
    <property type="entry name" value="Fe-only Hydrogenase (Larger Subunit), Chain L, domain 3"/>
    <property type="match status" value="1"/>
</dbReference>
<dbReference type="Pfam" id="PF02256">
    <property type="entry name" value="Fe_hyd_SSU"/>
    <property type="match status" value="1"/>
</dbReference>
<feature type="domain" description="4Fe-4S ferredoxin-type" evidence="7">
    <location>
        <begin position="180"/>
        <end position="209"/>
    </location>
</feature>
<dbReference type="PROSITE" id="PS51085">
    <property type="entry name" value="2FE2S_FER_2"/>
    <property type="match status" value="1"/>
</dbReference>
<dbReference type="PROSITE" id="PS00198">
    <property type="entry name" value="4FE4S_FER_1"/>
    <property type="match status" value="1"/>
</dbReference>
<gene>
    <name evidence="9" type="ORF">FXF47_08040</name>
</gene>
<dbReference type="Pfam" id="PF02906">
    <property type="entry name" value="Fe_hyd_lg_C"/>
    <property type="match status" value="1"/>
</dbReference>
<dbReference type="GO" id="GO:0051539">
    <property type="term" value="F:4 iron, 4 sulfur cluster binding"/>
    <property type="evidence" value="ECO:0007669"/>
    <property type="project" value="UniProtKB-KW"/>
</dbReference>
<evidence type="ECO:0000256" key="5">
    <source>
        <dbReference type="ARBA" id="ARBA00023014"/>
    </source>
</evidence>
<evidence type="ECO:0000256" key="1">
    <source>
        <dbReference type="ARBA" id="ARBA00022485"/>
    </source>
</evidence>
<dbReference type="PROSITE" id="PS51379">
    <property type="entry name" value="4FE4S_FER_2"/>
    <property type="match status" value="2"/>
</dbReference>
<dbReference type="Gene3D" id="3.40.50.1780">
    <property type="match status" value="1"/>
</dbReference>
<evidence type="ECO:0000259" key="7">
    <source>
        <dbReference type="PROSITE" id="PS51379"/>
    </source>
</evidence>
<dbReference type="AlphaFoldDB" id="A0A5D0MCK2"/>
<evidence type="ECO:0000259" key="6">
    <source>
        <dbReference type="PROSITE" id="PS51085"/>
    </source>
</evidence>
<evidence type="ECO:0000313" key="10">
    <source>
        <dbReference type="Proteomes" id="UP000324143"/>
    </source>
</evidence>
<dbReference type="InterPro" id="IPR017900">
    <property type="entry name" value="4Fe4S_Fe_S_CS"/>
</dbReference>
<dbReference type="GO" id="GO:0008901">
    <property type="term" value="F:ferredoxin hydrogenase activity"/>
    <property type="evidence" value="ECO:0007669"/>
    <property type="project" value="InterPro"/>
</dbReference>
<dbReference type="PROSITE" id="PS51839">
    <property type="entry name" value="4FE4S_HC3"/>
    <property type="match status" value="1"/>
</dbReference>
<dbReference type="InterPro" id="IPR009016">
    <property type="entry name" value="Fe_hydrogenase"/>
</dbReference>
<accession>A0A5D0MCK2</accession>
<keyword evidence="2" id="KW-0479">Metal-binding</keyword>
<dbReference type="EMBL" id="VSIX01000089">
    <property type="protein sequence ID" value="TYB30716.1"/>
    <property type="molecule type" value="Genomic_DNA"/>
</dbReference>
<dbReference type="NCBIfam" id="TIGR02512">
    <property type="entry name" value="FeFe_hydrog_A"/>
    <property type="match status" value="1"/>
</dbReference>
<dbReference type="Gene3D" id="3.10.20.740">
    <property type="match status" value="1"/>
</dbReference>
<dbReference type="InterPro" id="IPR019574">
    <property type="entry name" value="NADH_UbQ_OxRdtase_Gsu_4Fe4S-bd"/>
</dbReference>
<organism evidence="9 10">
    <name type="scientific">Candidatus Mcinerneyibacterium aminivorans</name>
    <dbReference type="NCBI Taxonomy" id="2703815"/>
    <lineage>
        <taxon>Bacteria</taxon>
        <taxon>Candidatus Macinerneyibacteriota</taxon>
        <taxon>Candidatus Mcinerneyibacteria</taxon>
        <taxon>Candidatus Mcinerneyibacteriales</taxon>
        <taxon>Candidatus Mcinerneyibacteriaceae</taxon>
        <taxon>Candidatus Mcinerneyibacterium</taxon>
    </lineage>
</organism>
<reference evidence="9" key="1">
    <citation type="submission" date="2019-08" db="EMBL/GenBank/DDBJ databases">
        <title>Genomic characterization of a novel candidate phylum (ARYD3) from a high temperature, high salinity tertiary oil reservoir in north central Oklahoma, USA.</title>
        <authorList>
            <person name="Youssef N.H."/>
            <person name="Yadav A."/>
            <person name="Elshahed M.S."/>
        </authorList>
    </citation>
    <scope>NUCLEOTIDE SEQUENCE [LARGE SCALE GENOMIC DNA]</scope>
    <source>
        <strain evidence="9">ARYD3</strain>
    </source>
</reference>
<dbReference type="InterPro" id="IPR049830">
    <property type="entry name" value="HndD"/>
</dbReference>
<dbReference type="SUPFAM" id="SSF54862">
    <property type="entry name" value="4Fe-4S ferredoxins"/>
    <property type="match status" value="1"/>
</dbReference>
<dbReference type="Gene3D" id="4.10.260.20">
    <property type="entry name" value="Iron hydrogenase, small subunit"/>
    <property type="match status" value="1"/>
</dbReference>
<dbReference type="Pfam" id="PF10588">
    <property type="entry name" value="NADH-G_4Fe-4S_3"/>
    <property type="match status" value="1"/>
</dbReference>
<name>A0A5D0MCK2_9BACT</name>
<keyword evidence="3" id="KW-0677">Repeat</keyword>
<evidence type="ECO:0000256" key="2">
    <source>
        <dbReference type="ARBA" id="ARBA00022723"/>
    </source>
</evidence>
<dbReference type="InterPro" id="IPR001041">
    <property type="entry name" value="2Fe-2S_ferredoxin-type"/>
</dbReference>
<dbReference type="Gene3D" id="3.30.70.20">
    <property type="match status" value="1"/>
</dbReference>
<dbReference type="PANTHER" id="PTHR11615">
    <property type="entry name" value="NITRATE, FORMATE, IRON DEHYDROGENASE"/>
    <property type="match status" value="1"/>
</dbReference>
<evidence type="ECO:0000313" key="9">
    <source>
        <dbReference type="EMBL" id="TYB30716.1"/>
    </source>
</evidence>
<dbReference type="InterPro" id="IPR004108">
    <property type="entry name" value="Fe_hydrogenase_lsu_C"/>
</dbReference>
<keyword evidence="10" id="KW-1185">Reference proteome</keyword>
<dbReference type="Pfam" id="PF13510">
    <property type="entry name" value="Fer2_4"/>
    <property type="match status" value="1"/>
</dbReference>
<evidence type="ECO:0000259" key="8">
    <source>
        <dbReference type="PROSITE" id="PS51839"/>
    </source>
</evidence>
<keyword evidence="5" id="KW-0411">Iron-sulfur</keyword>
<dbReference type="InterPro" id="IPR003149">
    <property type="entry name" value="Fe_hydrogenase_ssu"/>
</dbReference>